<feature type="DNA-binding region" description="H-T-H motif" evidence="2">
    <location>
        <begin position="38"/>
        <end position="57"/>
    </location>
</feature>
<accession>A0ABU3V3G9</accession>
<evidence type="ECO:0000259" key="3">
    <source>
        <dbReference type="PROSITE" id="PS50977"/>
    </source>
</evidence>
<evidence type="ECO:0000256" key="1">
    <source>
        <dbReference type="ARBA" id="ARBA00023125"/>
    </source>
</evidence>
<dbReference type="Gene3D" id="1.10.357.10">
    <property type="entry name" value="Tetracycline Repressor, domain 2"/>
    <property type="match status" value="1"/>
</dbReference>
<gene>
    <name evidence="4" type="ORF">PU648_52135</name>
</gene>
<dbReference type="InterPro" id="IPR001647">
    <property type="entry name" value="HTH_TetR"/>
</dbReference>
<protein>
    <submittedName>
        <fullName evidence="4">TetR/AcrR family transcriptional regulator</fullName>
    </submittedName>
</protein>
<proteinExistence type="predicted"/>
<sequence>MQMVDALGRTPQRSSVRSNRTRILATARQKLRDNPDASLDSIAQAAGVARRTLYGHFSSRQALVAALTQEAGQALQQAFATARIPGADPLEATVRMALAAWAVGDQYRMLISLGRRDLGAEAIRAALAPAREEATATVRRGQDEGVFADHVPAPVLALTLEALMLALAAEKAASTWADPAGEAAATALLVAAGVAPRVAALRVREVLDESEGHERRSDVRRFAASARSH</sequence>
<feature type="domain" description="HTH tetR-type" evidence="3">
    <location>
        <begin position="17"/>
        <end position="75"/>
    </location>
</feature>
<organism evidence="4 5">
    <name type="scientific">Streptomyces mirabilis</name>
    <dbReference type="NCBI Taxonomy" id="68239"/>
    <lineage>
        <taxon>Bacteria</taxon>
        <taxon>Bacillati</taxon>
        <taxon>Actinomycetota</taxon>
        <taxon>Actinomycetes</taxon>
        <taxon>Kitasatosporales</taxon>
        <taxon>Streptomycetaceae</taxon>
        <taxon>Streptomyces</taxon>
    </lineage>
</organism>
<dbReference type="RefSeq" id="WP_316737398.1">
    <property type="nucleotide sequence ID" value="NZ_JARAKF010000001.1"/>
</dbReference>
<dbReference type="PANTHER" id="PTHR30055:SF209">
    <property type="entry name" value="POSSIBLE TRANSCRIPTIONAL REGULATORY PROTEIN (PROBABLY TETR-FAMILY)"/>
    <property type="match status" value="1"/>
</dbReference>
<dbReference type="PANTHER" id="PTHR30055">
    <property type="entry name" value="HTH-TYPE TRANSCRIPTIONAL REGULATOR RUTR"/>
    <property type="match status" value="1"/>
</dbReference>
<dbReference type="InterPro" id="IPR050109">
    <property type="entry name" value="HTH-type_TetR-like_transc_reg"/>
</dbReference>
<keyword evidence="1 2" id="KW-0238">DNA-binding</keyword>
<evidence type="ECO:0000313" key="4">
    <source>
        <dbReference type="EMBL" id="MDU9000710.1"/>
    </source>
</evidence>
<name>A0ABU3V3G9_9ACTN</name>
<keyword evidence="5" id="KW-1185">Reference proteome</keyword>
<dbReference type="PROSITE" id="PS50977">
    <property type="entry name" value="HTH_TETR_2"/>
    <property type="match status" value="1"/>
</dbReference>
<evidence type="ECO:0000313" key="5">
    <source>
        <dbReference type="Proteomes" id="UP001257627"/>
    </source>
</evidence>
<dbReference type="InterPro" id="IPR036271">
    <property type="entry name" value="Tet_transcr_reg_TetR-rel_C_sf"/>
</dbReference>
<reference evidence="4 5" key="1">
    <citation type="submission" date="2023-02" db="EMBL/GenBank/DDBJ databases">
        <authorList>
            <person name="Maleckis M."/>
        </authorList>
    </citation>
    <scope>NUCLEOTIDE SEQUENCE [LARGE SCALE GENOMIC DNA]</scope>
    <source>
        <strain evidence="4 5">P8-A2</strain>
    </source>
</reference>
<dbReference type="SUPFAM" id="SSF46689">
    <property type="entry name" value="Homeodomain-like"/>
    <property type="match status" value="1"/>
</dbReference>
<dbReference type="Pfam" id="PF00440">
    <property type="entry name" value="TetR_N"/>
    <property type="match status" value="1"/>
</dbReference>
<dbReference type="SUPFAM" id="SSF48498">
    <property type="entry name" value="Tetracyclin repressor-like, C-terminal domain"/>
    <property type="match status" value="1"/>
</dbReference>
<comment type="caution">
    <text evidence="4">The sequence shown here is derived from an EMBL/GenBank/DDBJ whole genome shotgun (WGS) entry which is preliminary data.</text>
</comment>
<dbReference type="EMBL" id="JARAKF010000001">
    <property type="protein sequence ID" value="MDU9000710.1"/>
    <property type="molecule type" value="Genomic_DNA"/>
</dbReference>
<evidence type="ECO:0000256" key="2">
    <source>
        <dbReference type="PROSITE-ProRule" id="PRU00335"/>
    </source>
</evidence>
<dbReference type="InterPro" id="IPR009057">
    <property type="entry name" value="Homeodomain-like_sf"/>
</dbReference>
<dbReference type="Proteomes" id="UP001257627">
    <property type="component" value="Unassembled WGS sequence"/>
</dbReference>